<dbReference type="Proteomes" id="UP000175971">
    <property type="component" value="Unassembled WGS sequence"/>
</dbReference>
<feature type="compositionally biased region" description="Basic and acidic residues" evidence="5">
    <location>
        <begin position="367"/>
        <end position="390"/>
    </location>
</feature>
<feature type="region of interest" description="Disordered" evidence="5">
    <location>
        <begin position="698"/>
        <end position="734"/>
    </location>
</feature>
<dbReference type="InterPro" id="IPR027417">
    <property type="entry name" value="P-loop_NTPase"/>
</dbReference>
<feature type="domain" description="Rad50/SbcC-type AAA" evidence="6">
    <location>
        <begin position="5"/>
        <end position="210"/>
    </location>
</feature>
<keyword evidence="4" id="KW-0175">Coiled coil</keyword>
<dbReference type="RefSeq" id="WP_070201541.1">
    <property type="nucleotide sequence ID" value="NZ_LJGZ01000077.1"/>
</dbReference>
<organism evidence="7 8">
    <name type="scientific">Streptomyces nanshensis</name>
    <dbReference type="NCBI Taxonomy" id="518642"/>
    <lineage>
        <taxon>Bacteria</taxon>
        <taxon>Bacillati</taxon>
        <taxon>Actinomycetota</taxon>
        <taxon>Actinomycetes</taxon>
        <taxon>Kitasatosporales</taxon>
        <taxon>Streptomycetaceae</taxon>
        <taxon>Streptomyces</taxon>
    </lineage>
</organism>
<evidence type="ECO:0000313" key="8">
    <source>
        <dbReference type="Proteomes" id="UP000175971"/>
    </source>
</evidence>
<keyword evidence="8" id="KW-1185">Reference proteome</keyword>
<dbReference type="GO" id="GO:0016887">
    <property type="term" value="F:ATP hydrolysis activity"/>
    <property type="evidence" value="ECO:0007669"/>
    <property type="project" value="InterPro"/>
</dbReference>
<dbReference type="EMBL" id="LJGZ01000077">
    <property type="protein sequence ID" value="OEV19650.1"/>
    <property type="molecule type" value="Genomic_DNA"/>
</dbReference>
<gene>
    <name evidence="7" type="ORF">AN221_16095</name>
</gene>
<dbReference type="SUPFAM" id="SSF52540">
    <property type="entry name" value="P-loop containing nucleoside triphosphate hydrolases"/>
    <property type="match status" value="1"/>
</dbReference>
<dbReference type="Pfam" id="PF13476">
    <property type="entry name" value="AAA_23"/>
    <property type="match status" value="1"/>
</dbReference>
<dbReference type="PANTHER" id="PTHR32114:SF2">
    <property type="entry name" value="ABC TRANSPORTER ABCH.3"/>
    <property type="match status" value="1"/>
</dbReference>
<feature type="coiled-coil region" evidence="4">
    <location>
        <begin position="614"/>
        <end position="641"/>
    </location>
</feature>
<sequence>MRPVRLELNGFAGFRAPTVVDFTDTDYFALVGPTGSGKSTILDALTFALYGSAYRWGRSNAISYALAPTSNRCTVSLTFDIGSQRYQVAREVRRMGQQIQQKAVSLVQFTDPTAVAVEPGGPQPEVLAGEIKELNTAIEDLLGLSFDDFCQCVVLPQGDFARFLSANASNRQQILLKLLGASQYEGIGKRAGAQADQAAKEVEILNDQLSRHADATPEAEAAAQARVETLEQLAVTVDQLVPRVTEARTRAHEADARADTLRSETDLLASIRTPDGIEELQRQATRAQTAAQQAREAADAAAQTLSDVTQEAQLGPQRTDLTLTRDRYTEKAALTGRRDGVIADAQRAQEELAQSKDRLNASAQSVDKARRSAEETRERRAQARQAQEKLRGRHQLLAAVRIPDGVTDLTSRAAARSHEVEAAAEALTAARDRHEQASRALTAAGDGSRLTEAHQALDELLDVISLLTHATGALDDCAERASRAEEAVAGAQARLNAATSTVDEARVLAGAAQLRPQLQVGHTCPVCEQNVTTLPPPLSDPAVQAAEAAHAAAAEEHRALLDQYEDAKKAVTDQQREVDKLTTQRTLLDKRLGTLLPDRPAGTGRDCDADRAHLDELIESRDQLTTDEQQARDAVQKAETAHGSATSAVAALQRELDRARNTLHSTLGTLTAFDPPTLDTDDLTSAWTDLEAWARTQTTTTERDLAAADAETADAEKAHSDATSALETADRAQADAQAAHTAAVENAATASLAKTNLTDRLSTLETLLAQAPPEAELPALFEECARLEAAVETATTQANHTRTTTKAAAAEQDKWREHTAKARSVLAASRDTVAALSPPSLDTDDLAAAWSTLTGWASRQISDRQTAIARADTDTQTAHNEADQLLGSLETLLRGNDLDPQDLGDSPGRAAQAPRVVAVAAERARGQVKTIQRSRADADAIQDKIDDARTRQQVAAELARLMRSNKFPQWLATSALDTLVAGASQSLRQLSGDRFDLSHQKGEFYVIDHFDADSTRSVRTLSGGETFQASLALALALSDQLAGLGGATKLDSIFLDEGFGTLDADSLQTVADTLQNLAQGERMVGVITHVTALAEQIPVQFHVQRDTRTSTVTRQGT</sequence>
<comment type="similarity">
    <text evidence="1">Belongs to the SMC family. SbcC subfamily.</text>
</comment>
<comment type="caution">
    <text evidence="7">The sequence shown here is derived from an EMBL/GenBank/DDBJ whole genome shotgun (WGS) entry which is preliminary data.</text>
</comment>
<dbReference type="InterPro" id="IPR038729">
    <property type="entry name" value="Rad50/SbcC_AAA"/>
</dbReference>
<dbReference type="GO" id="GO:0006302">
    <property type="term" value="P:double-strand break repair"/>
    <property type="evidence" value="ECO:0007669"/>
    <property type="project" value="InterPro"/>
</dbReference>
<evidence type="ECO:0000256" key="3">
    <source>
        <dbReference type="ARBA" id="ARBA00013368"/>
    </source>
</evidence>
<dbReference type="AlphaFoldDB" id="A0A1E7LTY6"/>
<dbReference type="Pfam" id="PF13558">
    <property type="entry name" value="SbcC_Walker_B"/>
    <property type="match status" value="1"/>
</dbReference>
<evidence type="ECO:0000256" key="5">
    <source>
        <dbReference type="SAM" id="MobiDB-lite"/>
    </source>
</evidence>
<dbReference type="PANTHER" id="PTHR32114">
    <property type="entry name" value="ABC TRANSPORTER ABCH.3"/>
    <property type="match status" value="1"/>
</dbReference>
<feature type="coiled-coil region" evidence="4">
    <location>
        <begin position="543"/>
        <end position="584"/>
    </location>
</feature>
<dbReference type="PATRIC" id="fig|518642.7.peg.5521"/>
<dbReference type="OrthoDB" id="9795626at2"/>
<evidence type="ECO:0000256" key="1">
    <source>
        <dbReference type="ARBA" id="ARBA00006930"/>
    </source>
</evidence>
<feature type="coiled-coil region" evidence="4">
    <location>
        <begin position="474"/>
        <end position="501"/>
    </location>
</feature>
<protein>
    <recommendedName>
        <fullName evidence="3">Nuclease SbcCD subunit C</fullName>
    </recommendedName>
</protein>
<name>A0A1E7LTY6_9ACTN</name>
<evidence type="ECO:0000259" key="6">
    <source>
        <dbReference type="Pfam" id="PF13476"/>
    </source>
</evidence>
<feature type="coiled-coil region" evidence="4">
    <location>
        <begin position="244"/>
        <end position="311"/>
    </location>
</feature>
<evidence type="ECO:0000256" key="2">
    <source>
        <dbReference type="ARBA" id="ARBA00011322"/>
    </source>
</evidence>
<feature type="region of interest" description="Disordered" evidence="5">
    <location>
        <begin position="352"/>
        <end position="390"/>
    </location>
</feature>
<evidence type="ECO:0000313" key="7">
    <source>
        <dbReference type="EMBL" id="OEV19650.1"/>
    </source>
</evidence>
<reference evidence="7 8" key="1">
    <citation type="journal article" date="2016" name="Front. Microbiol.">
        <title>Comparative Genomics Analysis of Streptomyces Species Reveals Their Adaptation to the Marine Environment and Their Diversity at the Genomic Level.</title>
        <authorList>
            <person name="Tian X."/>
            <person name="Zhang Z."/>
            <person name="Yang T."/>
            <person name="Chen M."/>
            <person name="Li J."/>
            <person name="Chen F."/>
            <person name="Yang J."/>
            <person name="Li W."/>
            <person name="Zhang B."/>
            <person name="Zhang Z."/>
            <person name="Wu J."/>
            <person name="Zhang C."/>
            <person name="Long L."/>
            <person name="Xiao J."/>
        </authorList>
    </citation>
    <scope>NUCLEOTIDE SEQUENCE [LARGE SCALE GENOMIC DNA]</scope>
    <source>
        <strain evidence="7 8">SCSIO M10372</strain>
    </source>
</reference>
<comment type="subunit">
    <text evidence="2">Heterodimer of SbcC and SbcD.</text>
</comment>
<dbReference type="Gene3D" id="3.40.50.300">
    <property type="entry name" value="P-loop containing nucleotide triphosphate hydrolases"/>
    <property type="match status" value="2"/>
</dbReference>
<accession>A0A1E7LTY6</accession>
<proteinExistence type="inferred from homology"/>
<evidence type="ECO:0000256" key="4">
    <source>
        <dbReference type="SAM" id="Coils"/>
    </source>
</evidence>